<keyword evidence="1" id="KW-0732">Signal</keyword>
<feature type="chain" id="PRO_5023129405" evidence="1">
    <location>
        <begin position="23"/>
        <end position="105"/>
    </location>
</feature>
<keyword evidence="3" id="KW-1185">Reference proteome</keyword>
<protein>
    <submittedName>
        <fullName evidence="2">Uncharacterized protein</fullName>
    </submittedName>
</protein>
<evidence type="ECO:0000256" key="1">
    <source>
        <dbReference type="SAM" id="SignalP"/>
    </source>
</evidence>
<accession>A0A5B0QW22</accession>
<name>A0A5B0QW22_PUCGR</name>
<evidence type="ECO:0000313" key="3">
    <source>
        <dbReference type="Proteomes" id="UP000324748"/>
    </source>
</evidence>
<feature type="non-terminal residue" evidence="2">
    <location>
        <position position="105"/>
    </location>
</feature>
<dbReference type="Proteomes" id="UP000324748">
    <property type="component" value="Unassembled WGS sequence"/>
</dbReference>
<reference evidence="2 3" key="1">
    <citation type="submission" date="2019-05" db="EMBL/GenBank/DDBJ databases">
        <title>Emergence of the Ug99 lineage of the wheat stem rust pathogen through somatic hybridization.</title>
        <authorList>
            <person name="Li F."/>
            <person name="Upadhyaya N.M."/>
            <person name="Sperschneider J."/>
            <person name="Matny O."/>
            <person name="Nguyen-Phuc H."/>
            <person name="Mago R."/>
            <person name="Raley C."/>
            <person name="Miller M.E."/>
            <person name="Silverstein K.A.T."/>
            <person name="Henningsen E."/>
            <person name="Hirsch C.D."/>
            <person name="Visser B."/>
            <person name="Pretorius Z.A."/>
            <person name="Steffenson B.J."/>
            <person name="Schwessinger B."/>
            <person name="Dodds P.N."/>
            <person name="Figueroa M."/>
        </authorList>
    </citation>
    <scope>NUCLEOTIDE SEQUENCE [LARGE SCALE GENOMIC DNA]</scope>
    <source>
        <strain evidence="2">21-0</strain>
    </source>
</reference>
<evidence type="ECO:0000313" key="2">
    <source>
        <dbReference type="EMBL" id="KAA1117476.1"/>
    </source>
</evidence>
<feature type="signal peptide" evidence="1">
    <location>
        <begin position="1"/>
        <end position="22"/>
    </location>
</feature>
<dbReference type="EMBL" id="VSWC01000002">
    <property type="protein sequence ID" value="KAA1117476.1"/>
    <property type="molecule type" value="Genomic_DNA"/>
</dbReference>
<proteinExistence type="predicted"/>
<sequence length="105" mass="11664">MWQKVLLMGLCSAIYLPKGCIGPPPSIENIGKTDASLHEIAVHQVSQSIFPGHSKDFPLVKDLVIRNTDEIQKNTPLISSKSNKQEEDFLQGEDLLDKEILKHTG</sequence>
<comment type="caution">
    <text evidence="2">The sequence shown here is derived from an EMBL/GenBank/DDBJ whole genome shotgun (WGS) entry which is preliminary data.</text>
</comment>
<organism evidence="2 3">
    <name type="scientific">Puccinia graminis f. sp. tritici</name>
    <dbReference type="NCBI Taxonomy" id="56615"/>
    <lineage>
        <taxon>Eukaryota</taxon>
        <taxon>Fungi</taxon>
        <taxon>Dikarya</taxon>
        <taxon>Basidiomycota</taxon>
        <taxon>Pucciniomycotina</taxon>
        <taxon>Pucciniomycetes</taxon>
        <taxon>Pucciniales</taxon>
        <taxon>Pucciniaceae</taxon>
        <taxon>Puccinia</taxon>
    </lineage>
</organism>
<dbReference type="AlphaFoldDB" id="A0A5B0QW22"/>
<gene>
    <name evidence="2" type="ORF">PGT21_008599</name>
</gene>